<organism evidence="1 2">
    <name type="scientific">Desulfofustis glycolicus DSM 9705</name>
    <dbReference type="NCBI Taxonomy" id="1121409"/>
    <lineage>
        <taxon>Bacteria</taxon>
        <taxon>Pseudomonadati</taxon>
        <taxon>Thermodesulfobacteriota</taxon>
        <taxon>Desulfobulbia</taxon>
        <taxon>Desulfobulbales</taxon>
        <taxon>Desulfocapsaceae</taxon>
        <taxon>Desulfofustis</taxon>
    </lineage>
</organism>
<accession>A0A1M5YUR2</accession>
<dbReference type="RefSeq" id="WP_073379587.1">
    <property type="nucleotide sequence ID" value="NZ_FQXS01000068.1"/>
</dbReference>
<proteinExistence type="predicted"/>
<sequence>MKAVKGVKRVQVDGKKYFMPAEDADIEKLIQKGLRLKSKLDTVKSDLEEVENRLIEIARARREGTTTVTLSGVSAESIVTFRESFAVSPDIVNIALPLGPLFDRFFKKDVAYKGTADFKKFMESGHALGLENAEETKKAILDYITVKETKPNVKIQQRKK</sequence>
<dbReference type="OrthoDB" id="5519538at2"/>
<reference evidence="1 2" key="1">
    <citation type="submission" date="2016-11" db="EMBL/GenBank/DDBJ databases">
        <authorList>
            <person name="Jaros S."/>
            <person name="Januszkiewicz K."/>
            <person name="Wedrychowicz H."/>
        </authorList>
    </citation>
    <scope>NUCLEOTIDE SEQUENCE [LARGE SCALE GENOMIC DNA]</scope>
    <source>
        <strain evidence="1 2">DSM 9705</strain>
    </source>
</reference>
<dbReference type="Proteomes" id="UP000184139">
    <property type="component" value="Unassembled WGS sequence"/>
</dbReference>
<dbReference type="EMBL" id="FQXS01000068">
    <property type="protein sequence ID" value="SHI15827.1"/>
    <property type="molecule type" value="Genomic_DNA"/>
</dbReference>
<keyword evidence="2" id="KW-1185">Reference proteome</keyword>
<dbReference type="AlphaFoldDB" id="A0A1M5YUR2"/>
<protein>
    <submittedName>
        <fullName evidence="1">Uncharacterized protein</fullName>
    </submittedName>
</protein>
<evidence type="ECO:0000313" key="2">
    <source>
        <dbReference type="Proteomes" id="UP000184139"/>
    </source>
</evidence>
<gene>
    <name evidence="1" type="ORF">SAMN02745124_04481</name>
</gene>
<name>A0A1M5YUR2_9BACT</name>
<evidence type="ECO:0000313" key="1">
    <source>
        <dbReference type="EMBL" id="SHI15827.1"/>
    </source>
</evidence>